<protein>
    <submittedName>
        <fullName evidence="2">Uncharacterized protein</fullName>
    </submittedName>
</protein>
<evidence type="ECO:0000313" key="2">
    <source>
        <dbReference type="EMBL" id="KAK2087640.1"/>
    </source>
</evidence>
<keyword evidence="3" id="KW-1185">Reference proteome</keyword>
<organism evidence="2 3">
    <name type="scientific">Saguinus oedipus</name>
    <name type="common">Cotton-top tamarin</name>
    <name type="synonym">Oedipomidas oedipus</name>
    <dbReference type="NCBI Taxonomy" id="9490"/>
    <lineage>
        <taxon>Eukaryota</taxon>
        <taxon>Metazoa</taxon>
        <taxon>Chordata</taxon>
        <taxon>Craniata</taxon>
        <taxon>Vertebrata</taxon>
        <taxon>Euteleostomi</taxon>
        <taxon>Mammalia</taxon>
        <taxon>Eutheria</taxon>
        <taxon>Euarchontoglires</taxon>
        <taxon>Primates</taxon>
        <taxon>Haplorrhini</taxon>
        <taxon>Platyrrhini</taxon>
        <taxon>Cebidae</taxon>
        <taxon>Callitrichinae</taxon>
        <taxon>Saguinus</taxon>
    </lineage>
</organism>
<gene>
    <name evidence="2" type="ORF">P7K49_033547</name>
</gene>
<name>A0ABQ9TSX9_SAGOE</name>
<proteinExistence type="predicted"/>
<evidence type="ECO:0000313" key="3">
    <source>
        <dbReference type="Proteomes" id="UP001266305"/>
    </source>
</evidence>
<dbReference type="Proteomes" id="UP001266305">
    <property type="component" value="Unassembled WGS sequence"/>
</dbReference>
<sequence length="98" mass="10493">MADQNLEKLKTESERLEQHTQKVTSPVGSSLQLMHKRNASASPTTDQGLEPQTLGQVTRGGNELGGLAGGAEVPSSSSDAVVRGLFVPQRARLRQRRG</sequence>
<accession>A0ABQ9TSX9</accession>
<dbReference type="EMBL" id="JASSZA010000019">
    <property type="protein sequence ID" value="KAK2087640.1"/>
    <property type="molecule type" value="Genomic_DNA"/>
</dbReference>
<evidence type="ECO:0000256" key="1">
    <source>
        <dbReference type="SAM" id="MobiDB-lite"/>
    </source>
</evidence>
<reference evidence="2 3" key="1">
    <citation type="submission" date="2023-05" db="EMBL/GenBank/DDBJ databases">
        <title>B98-5 Cell Line De Novo Hybrid Assembly: An Optical Mapping Approach.</title>
        <authorList>
            <person name="Kananen K."/>
            <person name="Auerbach J.A."/>
            <person name="Kautto E."/>
            <person name="Blachly J.S."/>
        </authorList>
    </citation>
    <scope>NUCLEOTIDE SEQUENCE [LARGE SCALE GENOMIC DNA]</scope>
    <source>
        <strain evidence="2">B95-8</strain>
        <tissue evidence="2">Cell line</tissue>
    </source>
</reference>
<feature type="compositionally biased region" description="Basic and acidic residues" evidence="1">
    <location>
        <begin position="1"/>
        <end position="20"/>
    </location>
</feature>
<feature type="region of interest" description="Disordered" evidence="1">
    <location>
        <begin position="1"/>
        <end position="77"/>
    </location>
</feature>
<feature type="compositionally biased region" description="Polar residues" evidence="1">
    <location>
        <begin position="21"/>
        <end position="32"/>
    </location>
</feature>
<comment type="caution">
    <text evidence="2">The sequence shown here is derived from an EMBL/GenBank/DDBJ whole genome shotgun (WGS) entry which is preliminary data.</text>
</comment>